<keyword evidence="1" id="KW-0812">Transmembrane</keyword>
<accession>A0ABS7FTZ9</accession>
<name>A0ABS7FTZ9_9ACTN</name>
<feature type="transmembrane region" description="Helical" evidence="1">
    <location>
        <begin position="120"/>
        <end position="149"/>
    </location>
</feature>
<feature type="transmembrane region" description="Helical" evidence="1">
    <location>
        <begin position="155"/>
        <end position="173"/>
    </location>
</feature>
<organism evidence="2 3">
    <name type="scientific">Actinomadura parmotrematis</name>
    <dbReference type="NCBI Taxonomy" id="2864039"/>
    <lineage>
        <taxon>Bacteria</taxon>
        <taxon>Bacillati</taxon>
        <taxon>Actinomycetota</taxon>
        <taxon>Actinomycetes</taxon>
        <taxon>Streptosporangiales</taxon>
        <taxon>Thermomonosporaceae</taxon>
        <taxon>Actinomadura</taxon>
    </lineage>
</organism>
<dbReference type="Proteomes" id="UP000774570">
    <property type="component" value="Unassembled WGS sequence"/>
</dbReference>
<evidence type="ECO:0000313" key="3">
    <source>
        <dbReference type="Proteomes" id="UP000774570"/>
    </source>
</evidence>
<dbReference type="EMBL" id="JAIBOA010000009">
    <property type="protein sequence ID" value="MBW8483883.1"/>
    <property type="molecule type" value="Genomic_DNA"/>
</dbReference>
<protein>
    <recommendedName>
        <fullName evidence="4">DUF3159 domain-containing protein</fullName>
    </recommendedName>
</protein>
<reference evidence="2 3" key="1">
    <citation type="submission" date="2021-07" db="EMBL/GenBank/DDBJ databases">
        <title>Actinomadura sp. PM05-2 isolated from lichen.</title>
        <authorList>
            <person name="Somphong A."/>
            <person name="Phongsopitanun W."/>
            <person name="Tanasupawat S."/>
            <person name="Peongsungnone V."/>
        </authorList>
    </citation>
    <scope>NUCLEOTIDE SEQUENCE [LARGE SCALE GENOMIC DNA]</scope>
    <source>
        <strain evidence="2 3">PM05-2</strain>
    </source>
</reference>
<feature type="transmembrane region" description="Helical" evidence="1">
    <location>
        <begin position="77"/>
        <end position="99"/>
    </location>
</feature>
<keyword evidence="3" id="KW-1185">Reference proteome</keyword>
<feature type="transmembrane region" description="Helical" evidence="1">
    <location>
        <begin position="52"/>
        <end position="71"/>
    </location>
</feature>
<evidence type="ECO:0000313" key="2">
    <source>
        <dbReference type="EMBL" id="MBW8483883.1"/>
    </source>
</evidence>
<comment type="caution">
    <text evidence="2">The sequence shown here is derived from an EMBL/GenBank/DDBJ whole genome shotgun (WGS) entry which is preliminary data.</text>
</comment>
<keyword evidence="1" id="KW-0472">Membrane</keyword>
<evidence type="ECO:0000256" key="1">
    <source>
        <dbReference type="SAM" id="Phobius"/>
    </source>
</evidence>
<dbReference type="RefSeq" id="WP_220167113.1">
    <property type="nucleotide sequence ID" value="NZ_JAIBOA010000009.1"/>
</dbReference>
<keyword evidence="1" id="KW-1133">Transmembrane helix</keyword>
<gene>
    <name evidence="2" type="ORF">K1Y72_15960</name>
</gene>
<evidence type="ECO:0008006" key="4">
    <source>
        <dbReference type="Google" id="ProtNLM"/>
    </source>
</evidence>
<sequence>MAKHYALTFLPWIALAVVSGVSDAAGALAGLAAALVLLAVRRRGGHRPAALVLEYSSAVYMAVLSAVALAAPDAAALRYGASLAIGWLALTAWGGLAIGRPFTEGIARRRVTAEIAARPLFRRIMVTVTAVWAAGFTVTALALAAVQYAAPHQTALLIACKVAGFALPAAFTARYPEHARKRHFAANGIPESAYAPAH</sequence>
<feature type="transmembrane region" description="Helical" evidence="1">
    <location>
        <begin position="12"/>
        <end position="40"/>
    </location>
</feature>
<proteinExistence type="predicted"/>